<gene>
    <name evidence="1" type="ORF">B9Q06_10195</name>
</gene>
<sequence length="398" mass="43974">MVLLFDWFWWWAVRVAGLMSGTSLDGLSVAYVDVESVEPFKAGFIDGRTFAYPEDLRGRLLSIAEGGSVSARDIAYAHRDLGVFAKECLKSLRGEGWGAPELVGFHGQTVYHEGRVVTLQLGDPSHIYVEFGYPVISDFRSADIAAGGEGAPLVPLVDYLKYRDKEHSRIILNIGGIASITYLPRGRGLEDVVAFDTGPGVMLVDRAVNLFVDSSLRYDVDAKIARRGRVSAELLDYLLEEDDYRLRGYPKSTGRERYGGEFLLKIWGNAKRLGLAPEDVVATLSEYTVFMIEYHAGFMIEYHAGLVASRFGLDEIIAGGGGTRNPYIMSRLKANRLGVKVSTHEDYGVPRDYWECYAFAVLAYLTRSGYAGNIPSVTGANKRVVLGRINPPLRGGFK</sequence>
<evidence type="ECO:0008006" key="3">
    <source>
        <dbReference type="Google" id="ProtNLM"/>
    </source>
</evidence>
<dbReference type="EMBL" id="NEXH01000031">
    <property type="protein sequence ID" value="PSN94111.1"/>
    <property type="molecule type" value="Genomic_DNA"/>
</dbReference>
<dbReference type="Gene3D" id="3.30.420.40">
    <property type="match status" value="2"/>
</dbReference>
<evidence type="ECO:0000313" key="2">
    <source>
        <dbReference type="Proteomes" id="UP000241284"/>
    </source>
</evidence>
<dbReference type="SUPFAM" id="SSF53067">
    <property type="entry name" value="Actin-like ATPase domain"/>
    <property type="match status" value="1"/>
</dbReference>
<name>A0A2R6B642_9ARCH</name>
<dbReference type="GO" id="GO:0009254">
    <property type="term" value="P:peptidoglycan turnover"/>
    <property type="evidence" value="ECO:0007669"/>
    <property type="project" value="InterPro"/>
</dbReference>
<dbReference type="GO" id="GO:0016773">
    <property type="term" value="F:phosphotransferase activity, alcohol group as acceptor"/>
    <property type="evidence" value="ECO:0007669"/>
    <property type="project" value="InterPro"/>
</dbReference>
<comment type="caution">
    <text evidence="1">The sequence shown here is derived from an EMBL/GenBank/DDBJ whole genome shotgun (WGS) entry which is preliminary data.</text>
</comment>
<dbReference type="InterPro" id="IPR043129">
    <property type="entry name" value="ATPase_NBD"/>
</dbReference>
<proteinExistence type="predicted"/>
<dbReference type="GO" id="GO:0006040">
    <property type="term" value="P:amino sugar metabolic process"/>
    <property type="evidence" value="ECO:0007669"/>
    <property type="project" value="InterPro"/>
</dbReference>
<reference evidence="1 2" key="1">
    <citation type="submission" date="2017-04" db="EMBL/GenBank/DDBJ databases">
        <title>Novel microbial lineages endemic to geothermal iron-oxide mats fill important gaps in the evolutionary history of Archaea.</title>
        <authorList>
            <person name="Jay Z.J."/>
            <person name="Beam J.P."/>
            <person name="Dlakic M."/>
            <person name="Rusch D.B."/>
            <person name="Kozubal M.A."/>
            <person name="Inskeep W.P."/>
        </authorList>
    </citation>
    <scope>NUCLEOTIDE SEQUENCE [LARGE SCALE GENOMIC DNA]</scope>
    <source>
        <strain evidence="1">ECH_B_2</strain>
    </source>
</reference>
<dbReference type="InterPro" id="IPR005338">
    <property type="entry name" value="Anhydro_N_Ac-Mur_kinase"/>
</dbReference>
<dbReference type="PANTHER" id="PTHR30605">
    <property type="entry name" value="ANHYDRO-N-ACETYLMURAMIC ACID KINASE"/>
    <property type="match status" value="1"/>
</dbReference>
<dbReference type="AlphaFoldDB" id="A0A2R6B642"/>
<evidence type="ECO:0000313" key="1">
    <source>
        <dbReference type="EMBL" id="PSN94111.1"/>
    </source>
</evidence>
<organism evidence="1 2">
    <name type="scientific">Candidatus Marsarchaeota G2 archaeon ECH_B_2</name>
    <dbReference type="NCBI Taxonomy" id="1978160"/>
    <lineage>
        <taxon>Archaea</taxon>
        <taxon>Candidatus Marsarchaeota</taxon>
        <taxon>Candidatus Marsarchaeota group 2</taxon>
    </lineage>
</organism>
<protein>
    <recommendedName>
        <fullName evidence="3">Anhydro-N-acetylmuramic acid kinase</fullName>
    </recommendedName>
</protein>
<accession>A0A2R6B642</accession>
<dbReference type="Pfam" id="PF03702">
    <property type="entry name" value="AnmK"/>
    <property type="match status" value="1"/>
</dbReference>
<dbReference type="GO" id="GO:0005524">
    <property type="term" value="F:ATP binding"/>
    <property type="evidence" value="ECO:0007669"/>
    <property type="project" value="InterPro"/>
</dbReference>
<dbReference type="PANTHER" id="PTHR30605:SF0">
    <property type="entry name" value="ANHYDRO-N-ACETYLMURAMIC ACID KINASE"/>
    <property type="match status" value="1"/>
</dbReference>
<dbReference type="Proteomes" id="UP000241284">
    <property type="component" value="Unassembled WGS sequence"/>
</dbReference>